<evidence type="ECO:0000259" key="2">
    <source>
        <dbReference type="Pfam" id="PF00646"/>
    </source>
</evidence>
<sequence length="465" mass="52564">MELTAATEQKAKRRQPQPLESDHNDAGDDDLISNLNDDVLVHVLGFLPTTADVARPCAVSRRWRRLGPLVPSHNFPLSDENHQERIDRFIAFVNHHLAAARAACVQQLTISFSWEQHLDVRHIDAAQVDAWIRFGMQRVSKSFVLAIDHVKRFNDENNNGMVLGELPRSTRLESMVLSVSNAALRLPATVKFDSMTHLSLNGLRLDVGSDHRLGRLLSSPCCPRLQKLSLTLISGIEELRLDAGELLELSLQAQRMHSADFCRLKLKTPKLRVLQIKSCALQALRISAPMLEELSYSFVNFFYRIERITVGKLSCMRSLKGLELSYDRESLQANSCSVHLLQRSASVECLSMHLSFPKRNGGDQNILKDHLNIKLPSLQEIRISQYKGRMYEASLMKKLHATVPALKRIKLCFDPASIRWSKEGLWKLLPQIPFAEVGSWAAASTDHDSIDYGTFVWTLACEEEI</sequence>
<dbReference type="HOGENOM" id="CLU_017148_3_2_1"/>
<dbReference type="eggNOG" id="ENOG502R71S">
    <property type="taxonomic scope" value="Eukaryota"/>
</dbReference>
<dbReference type="Gramene" id="LPERR08G16200.2">
    <property type="protein sequence ID" value="LPERR08G16200.2"/>
    <property type="gene ID" value="LPERR08G16200"/>
</dbReference>
<proteinExistence type="predicted"/>
<feature type="region of interest" description="Disordered" evidence="1">
    <location>
        <begin position="1"/>
        <end position="28"/>
    </location>
</feature>
<dbReference type="EnsemblPlants" id="LPERR08G16200.2">
    <property type="protein sequence ID" value="LPERR08G16200.2"/>
    <property type="gene ID" value="LPERR08G16200"/>
</dbReference>
<name>A0A0D9X9C7_9ORYZ</name>
<dbReference type="AlphaFoldDB" id="A0A0D9X9C7"/>
<dbReference type="PANTHER" id="PTHR34709:SF28">
    <property type="entry name" value="OS08G0272601 PROTEIN"/>
    <property type="match status" value="1"/>
</dbReference>
<keyword evidence="4" id="KW-1185">Reference proteome</keyword>
<reference evidence="3 4" key="2">
    <citation type="submission" date="2013-12" db="EMBL/GenBank/DDBJ databases">
        <authorList>
            <person name="Yu Y."/>
            <person name="Lee S."/>
            <person name="de Baynast K."/>
            <person name="Wissotski M."/>
            <person name="Liu L."/>
            <person name="Talag J."/>
            <person name="Goicoechea J."/>
            <person name="Angelova A."/>
            <person name="Jetty R."/>
            <person name="Kudrna D."/>
            <person name="Golser W."/>
            <person name="Rivera L."/>
            <person name="Zhang J."/>
            <person name="Wing R."/>
        </authorList>
    </citation>
    <scope>NUCLEOTIDE SEQUENCE</scope>
</reference>
<reference evidence="3 4" key="1">
    <citation type="submission" date="2012-08" db="EMBL/GenBank/DDBJ databases">
        <title>Oryza genome evolution.</title>
        <authorList>
            <person name="Wing R.A."/>
        </authorList>
    </citation>
    <scope>NUCLEOTIDE SEQUENCE</scope>
</reference>
<dbReference type="PANTHER" id="PTHR34709">
    <property type="entry name" value="OS10G0396666 PROTEIN"/>
    <property type="match status" value="1"/>
</dbReference>
<dbReference type="EnsemblPlants" id="LPERR08G16200.1">
    <property type="protein sequence ID" value="LPERR08G16200.1"/>
    <property type="gene ID" value="LPERR08G16200"/>
</dbReference>
<reference evidence="3" key="3">
    <citation type="submission" date="2015-04" db="UniProtKB">
        <authorList>
            <consortium name="EnsemblPlants"/>
        </authorList>
    </citation>
    <scope>IDENTIFICATION</scope>
</reference>
<evidence type="ECO:0000256" key="1">
    <source>
        <dbReference type="SAM" id="MobiDB-lite"/>
    </source>
</evidence>
<dbReference type="Gene3D" id="1.20.1280.50">
    <property type="match status" value="1"/>
</dbReference>
<accession>A0A0D9X9C7</accession>
<dbReference type="SUPFAM" id="SSF81383">
    <property type="entry name" value="F-box domain"/>
    <property type="match status" value="1"/>
</dbReference>
<dbReference type="InterPro" id="IPR001810">
    <property type="entry name" value="F-box_dom"/>
</dbReference>
<dbReference type="Proteomes" id="UP000032180">
    <property type="component" value="Chromosome 8"/>
</dbReference>
<dbReference type="Pfam" id="PF00646">
    <property type="entry name" value="F-box"/>
    <property type="match status" value="1"/>
</dbReference>
<dbReference type="Gramene" id="LPERR08G16200.1">
    <property type="protein sequence ID" value="LPERR08G16200.1"/>
    <property type="gene ID" value="LPERR08G16200"/>
</dbReference>
<feature type="domain" description="F-box" evidence="2">
    <location>
        <begin position="32"/>
        <end position="66"/>
    </location>
</feature>
<protein>
    <recommendedName>
        <fullName evidence="2">F-box domain-containing protein</fullName>
    </recommendedName>
</protein>
<dbReference type="InterPro" id="IPR055312">
    <property type="entry name" value="FBL15-like"/>
</dbReference>
<evidence type="ECO:0000313" key="4">
    <source>
        <dbReference type="Proteomes" id="UP000032180"/>
    </source>
</evidence>
<evidence type="ECO:0000313" key="3">
    <source>
        <dbReference type="EnsemblPlants" id="LPERR08G16200.1"/>
    </source>
</evidence>
<dbReference type="InterPro" id="IPR036047">
    <property type="entry name" value="F-box-like_dom_sf"/>
</dbReference>
<dbReference type="SUPFAM" id="SSF52058">
    <property type="entry name" value="L domain-like"/>
    <property type="match status" value="1"/>
</dbReference>
<organism evidence="3 4">
    <name type="scientific">Leersia perrieri</name>
    <dbReference type="NCBI Taxonomy" id="77586"/>
    <lineage>
        <taxon>Eukaryota</taxon>
        <taxon>Viridiplantae</taxon>
        <taxon>Streptophyta</taxon>
        <taxon>Embryophyta</taxon>
        <taxon>Tracheophyta</taxon>
        <taxon>Spermatophyta</taxon>
        <taxon>Magnoliopsida</taxon>
        <taxon>Liliopsida</taxon>
        <taxon>Poales</taxon>
        <taxon>Poaceae</taxon>
        <taxon>BOP clade</taxon>
        <taxon>Oryzoideae</taxon>
        <taxon>Oryzeae</taxon>
        <taxon>Oryzinae</taxon>
        <taxon>Leersia</taxon>
    </lineage>
</organism>